<evidence type="ECO:0000256" key="4">
    <source>
        <dbReference type="ARBA" id="ARBA00022553"/>
    </source>
</evidence>
<dbReference type="Pfam" id="PF00672">
    <property type="entry name" value="HAMP"/>
    <property type="match status" value="1"/>
</dbReference>
<dbReference type="CDD" id="cd00075">
    <property type="entry name" value="HATPase"/>
    <property type="match status" value="1"/>
</dbReference>
<keyword evidence="8" id="KW-0472">Membrane</keyword>
<accession>A0A1E3ACM5</accession>
<dbReference type="Gene3D" id="1.10.287.130">
    <property type="match status" value="1"/>
</dbReference>
<dbReference type="GO" id="GO:0005886">
    <property type="term" value="C:plasma membrane"/>
    <property type="evidence" value="ECO:0007669"/>
    <property type="project" value="TreeGrafter"/>
</dbReference>
<evidence type="ECO:0000256" key="7">
    <source>
        <dbReference type="ARBA" id="ARBA00023012"/>
    </source>
</evidence>
<dbReference type="Proteomes" id="UP000094067">
    <property type="component" value="Unassembled WGS sequence"/>
</dbReference>
<dbReference type="PRINTS" id="PR00344">
    <property type="entry name" value="BCTRLSENSOR"/>
</dbReference>
<dbReference type="InterPro" id="IPR050351">
    <property type="entry name" value="BphY/WalK/GraS-like"/>
</dbReference>
<dbReference type="SMART" id="SM00387">
    <property type="entry name" value="HATPase_c"/>
    <property type="match status" value="1"/>
</dbReference>
<dbReference type="PATRIC" id="fig|1432052.4.peg.2391"/>
<dbReference type="SMART" id="SM00388">
    <property type="entry name" value="HisKA"/>
    <property type="match status" value="1"/>
</dbReference>
<comment type="caution">
    <text evidence="11">The sequence shown here is derived from an EMBL/GenBank/DDBJ whole genome shotgun (WGS) entry which is preliminary data.</text>
</comment>
<evidence type="ECO:0000256" key="3">
    <source>
        <dbReference type="ARBA" id="ARBA00012438"/>
    </source>
</evidence>
<evidence type="ECO:0000313" key="12">
    <source>
        <dbReference type="Proteomes" id="UP000094067"/>
    </source>
</evidence>
<dbReference type="GO" id="GO:0004721">
    <property type="term" value="F:phosphoprotein phosphatase activity"/>
    <property type="evidence" value="ECO:0007669"/>
    <property type="project" value="TreeGrafter"/>
</dbReference>
<feature type="transmembrane region" description="Helical" evidence="8">
    <location>
        <begin position="106"/>
        <end position="131"/>
    </location>
</feature>
<evidence type="ECO:0000256" key="2">
    <source>
        <dbReference type="ARBA" id="ARBA00004370"/>
    </source>
</evidence>
<sequence>MESLYKDRDVRRFIRAGGFFAVCMLITGAFLYYVHMEDIKSLYLQQQAEAAGALLQAGIEPVEAARILGGEIRAEMAEEGRQLMHSAGYEEPLSIRLIPPLRKIGFRWGLCFLIFGGLISLSSGGITYRLLAGQHKKLYEMEQSVRRFMEGDFEQRIPAEDEGDFALLSTAVNEMASSLNAHREAQKKAKDFLQDTITNISHQLKTPLAALFMYQDIIRQDPEEEETVKKFAAKSVKALERMQTLILNLLKMARLDADMIVFRRQNVKVRELLEDIKTELETRAEREKKEIILTGDETSRMICDRDWMQEAVSNLVKNALDHTKEGGRVEISWEETGVGMRVQVEDNGSGIHPEDMYSIFKRFYRSRFSNDREGAGLGLPLTKAIVEGHGGTVGVDSVPGQGSVFTLFFPDNR</sequence>
<keyword evidence="8" id="KW-0812">Transmembrane</keyword>
<dbReference type="CDD" id="cd06225">
    <property type="entry name" value="HAMP"/>
    <property type="match status" value="1"/>
</dbReference>
<feature type="domain" description="Histidine kinase" evidence="9">
    <location>
        <begin position="199"/>
        <end position="413"/>
    </location>
</feature>
<dbReference type="InterPro" id="IPR004358">
    <property type="entry name" value="Sig_transdc_His_kin-like_C"/>
</dbReference>
<dbReference type="InterPro" id="IPR003594">
    <property type="entry name" value="HATPase_dom"/>
</dbReference>
<reference evidence="11 12" key="1">
    <citation type="submission" date="2016-07" db="EMBL/GenBank/DDBJ databases">
        <title>Characterization of isolates of Eisenbergiella tayi derived from blood cultures, using whole genome sequencing.</title>
        <authorList>
            <person name="Burdz T."/>
            <person name="Wiebe D."/>
            <person name="Huynh C."/>
            <person name="Bernard K."/>
        </authorList>
    </citation>
    <scope>NUCLEOTIDE SEQUENCE [LARGE SCALE GENOMIC DNA]</scope>
    <source>
        <strain evidence="11 12">NML 110608</strain>
    </source>
</reference>
<dbReference type="EMBL" id="MCGH01000002">
    <property type="protein sequence ID" value="ODM06247.1"/>
    <property type="molecule type" value="Genomic_DNA"/>
</dbReference>
<evidence type="ECO:0000259" key="10">
    <source>
        <dbReference type="PROSITE" id="PS50885"/>
    </source>
</evidence>
<proteinExistence type="predicted"/>
<dbReference type="InterPro" id="IPR036097">
    <property type="entry name" value="HisK_dim/P_sf"/>
</dbReference>
<dbReference type="PROSITE" id="PS50885">
    <property type="entry name" value="HAMP"/>
    <property type="match status" value="1"/>
</dbReference>
<dbReference type="RefSeq" id="WP_069152263.1">
    <property type="nucleotide sequence ID" value="NZ_MCGH01000002.1"/>
</dbReference>
<dbReference type="FunFam" id="3.30.565.10:FF:000006">
    <property type="entry name" value="Sensor histidine kinase WalK"/>
    <property type="match status" value="1"/>
</dbReference>
<dbReference type="EC" id="2.7.13.3" evidence="3"/>
<evidence type="ECO:0000256" key="6">
    <source>
        <dbReference type="ARBA" id="ARBA00022777"/>
    </source>
</evidence>
<feature type="transmembrane region" description="Helical" evidence="8">
    <location>
        <begin position="12"/>
        <end position="34"/>
    </location>
</feature>
<dbReference type="PANTHER" id="PTHR45453:SF1">
    <property type="entry name" value="PHOSPHATE REGULON SENSOR PROTEIN PHOR"/>
    <property type="match status" value="1"/>
</dbReference>
<evidence type="ECO:0000313" key="11">
    <source>
        <dbReference type="EMBL" id="ODM06247.1"/>
    </source>
</evidence>
<keyword evidence="6" id="KW-0418">Kinase</keyword>
<dbReference type="InterPro" id="IPR005467">
    <property type="entry name" value="His_kinase_dom"/>
</dbReference>
<dbReference type="CDD" id="cd00082">
    <property type="entry name" value="HisKA"/>
    <property type="match status" value="1"/>
</dbReference>
<dbReference type="SMART" id="SM00304">
    <property type="entry name" value="HAMP"/>
    <property type="match status" value="1"/>
</dbReference>
<comment type="catalytic activity">
    <reaction evidence="1">
        <text>ATP + protein L-histidine = ADP + protein N-phospho-L-histidine.</text>
        <dbReference type="EC" id="2.7.13.3"/>
    </reaction>
</comment>
<keyword evidence="8" id="KW-1133">Transmembrane helix</keyword>
<dbReference type="AlphaFoldDB" id="A0A1E3ACM5"/>
<dbReference type="InterPro" id="IPR036890">
    <property type="entry name" value="HATPase_C_sf"/>
</dbReference>
<dbReference type="Pfam" id="PF00512">
    <property type="entry name" value="HisKA"/>
    <property type="match status" value="1"/>
</dbReference>
<dbReference type="PANTHER" id="PTHR45453">
    <property type="entry name" value="PHOSPHATE REGULON SENSOR PROTEIN PHOR"/>
    <property type="match status" value="1"/>
</dbReference>
<keyword evidence="5 11" id="KW-0808">Transferase</keyword>
<name>A0A1E3ACM5_9FIRM</name>
<evidence type="ECO:0000256" key="5">
    <source>
        <dbReference type="ARBA" id="ARBA00022679"/>
    </source>
</evidence>
<evidence type="ECO:0000256" key="1">
    <source>
        <dbReference type="ARBA" id="ARBA00000085"/>
    </source>
</evidence>
<gene>
    <name evidence="11" type="primary">phoR_7</name>
    <name evidence="11" type="ORF">BEI61_02136</name>
</gene>
<dbReference type="SUPFAM" id="SSF47384">
    <property type="entry name" value="Homodimeric domain of signal transducing histidine kinase"/>
    <property type="match status" value="1"/>
</dbReference>
<keyword evidence="4" id="KW-0597">Phosphoprotein</keyword>
<dbReference type="Gene3D" id="6.10.340.10">
    <property type="match status" value="1"/>
</dbReference>
<comment type="subcellular location">
    <subcellularLocation>
        <location evidence="2">Membrane</location>
    </subcellularLocation>
</comment>
<dbReference type="Pfam" id="PF02518">
    <property type="entry name" value="HATPase_c"/>
    <property type="match status" value="1"/>
</dbReference>
<dbReference type="GO" id="GO:0000155">
    <property type="term" value="F:phosphorelay sensor kinase activity"/>
    <property type="evidence" value="ECO:0007669"/>
    <property type="project" value="InterPro"/>
</dbReference>
<evidence type="ECO:0000256" key="8">
    <source>
        <dbReference type="SAM" id="Phobius"/>
    </source>
</evidence>
<protein>
    <recommendedName>
        <fullName evidence="3">histidine kinase</fullName>
        <ecNumber evidence="3">2.7.13.3</ecNumber>
    </recommendedName>
</protein>
<feature type="domain" description="HAMP" evidence="10">
    <location>
        <begin position="132"/>
        <end position="184"/>
    </location>
</feature>
<dbReference type="InterPro" id="IPR003661">
    <property type="entry name" value="HisK_dim/P_dom"/>
</dbReference>
<dbReference type="PROSITE" id="PS50109">
    <property type="entry name" value="HIS_KIN"/>
    <property type="match status" value="1"/>
</dbReference>
<dbReference type="Gene3D" id="3.30.565.10">
    <property type="entry name" value="Histidine kinase-like ATPase, C-terminal domain"/>
    <property type="match status" value="1"/>
</dbReference>
<dbReference type="SUPFAM" id="SSF55874">
    <property type="entry name" value="ATPase domain of HSP90 chaperone/DNA topoisomerase II/histidine kinase"/>
    <property type="match status" value="1"/>
</dbReference>
<organism evidence="11 12">
    <name type="scientific">Eisenbergiella tayi</name>
    <dbReference type="NCBI Taxonomy" id="1432052"/>
    <lineage>
        <taxon>Bacteria</taxon>
        <taxon>Bacillati</taxon>
        <taxon>Bacillota</taxon>
        <taxon>Clostridia</taxon>
        <taxon>Lachnospirales</taxon>
        <taxon>Lachnospiraceae</taxon>
        <taxon>Eisenbergiella</taxon>
    </lineage>
</organism>
<evidence type="ECO:0000259" key="9">
    <source>
        <dbReference type="PROSITE" id="PS50109"/>
    </source>
</evidence>
<dbReference type="InterPro" id="IPR003660">
    <property type="entry name" value="HAMP_dom"/>
</dbReference>
<dbReference type="GO" id="GO:0016036">
    <property type="term" value="P:cellular response to phosphate starvation"/>
    <property type="evidence" value="ECO:0007669"/>
    <property type="project" value="TreeGrafter"/>
</dbReference>
<keyword evidence="7" id="KW-0902">Two-component regulatory system</keyword>